<dbReference type="EMBL" id="GBRH01266799">
    <property type="protein sequence ID" value="JAD31096.1"/>
    <property type="molecule type" value="Transcribed_RNA"/>
</dbReference>
<name>A0A0A8YX22_ARUDO</name>
<protein>
    <submittedName>
        <fullName evidence="1">Uncharacterized protein</fullName>
    </submittedName>
</protein>
<accession>A0A0A8YX22</accession>
<organism evidence="1">
    <name type="scientific">Arundo donax</name>
    <name type="common">Giant reed</name>
    <name type="synonym">Donax arundinaceus</name>
    <dbReference type="NCBI Taxonomy" id="35708"/>
    <lineage>
        <taxon>Eukaryota</taxon>
        <taxon>Viridiplantae</taxon>
        <taxon>Streptophyta</taxon>
        <taxon>Embryophyta</taxon>
        <taxon>Tracheophyta</taxon>
        <taxon>Spermatophyta</taxon>
        <taxon>Magnoliopsida</taxon>
        <taxon>Liliopsida</taxon>
        <taxon>Poales</taxon>
        <taxon>Poaceae</taxon>
        <taxon>PACMAD clade</taxon>
        <taxon>Arundinoideae</taxon>
        <taxon>Arundineae</taxon>
        <taxon>Arundo</taxon>
    </lineage>
</organism>
<sequence>MIFHLSKPFIPTHVFNKESELVVKREDQIYAPEVPRI</sequence>
<reference evidence="1" key="1">
    <citation type="submission" date="2014-09" db="EMBL/GenBank/DDBJ databases">
        <authorList>
            <person name="Magalhaes I.L.F."/>
            <person name="Oliveira U."/>
            <person name="Santos F.R."/>
            <person name="Vidigal T.H.D.A."/>
            <person name="Brescovit A.D."/>
            <person name="Santos A.J."/>
        </authorList>
    </citation>
    <scope>NUCLEOTIDE SEQUENCE</scope>
    <source>
        <tissue evidence="1">Shoot tissue taken approximately 20 cm above the soil surface</tissue>
    </source>
</reference>
<reference evidence="1" key="2">
    <citation type="journal article" date="2015" name="Data Brief">
        <title>Shoot transcriptome of the giant reed, Arundo donax.</title>
        <authorList>
            <person name="Barrero R.A."/>
            <person name="Guerrero F.D."/>
            <person name="Moolhuijzen P."/>
            <person name="Goolsby J.A."/>
            <person name="Tidwell J."/>
            <person name="Bellgard S.E."/>
            <person name="Bellgard M.I."/>
        </authorList>
    </citation>
    <scope>NUCLEOTIDE SEQUENCE</scope>
    <source>
        <tissue evidence="1">Shoot tissue taken approximately 20 cm above the soil surface</tissue>
    </source>
</reference>
<dbReference type="AlphaFoldDB" id="A0A0A8YX22"/>
<evidence type="ECO:0000313" key="1">
    <source>
        <dbReference type="EMBL" id="JAD31096.1"/>
    </source>
</evidence>
<proteinExistence type="predicted"/>